<organism evidence="3 4">
    <name type="scientific">Actinocatenispora comari</name>
    <dbReference type="NCBI Taxonomy" id="2807577"/>
    <lineage>
        <taxon>Bacteria</taxon>
        <taxon>Bacillati</taxon>
        <taxon>Actinomycetota</taxon>
        <taxon>Actinomycetes</taxon>
        <taxon>Micromonosporales</taxon>
        <taxon>Micromonosporaceae</taxon>
        <taxon>Actinocatenispora</taxon>
    </lineage>
</organism>
<feature type="transmembrane region" description="Helical" evidence="2">
    <location>
        <begin position="50"/>
        <end position="70"/>
    </location>
</feature>
<feature type="transmembrane region" description="Helical" evidence="2">
    <location>
        <begin position="632"/>
        <end position="660"/>
    </location>
</feature>
<evidence type="ECO:0000313" key="4">
    <source>
        <dbReference type="Proteomes" id="UP000614996"/>
    </source>
</evidence>
<reference evidence="4" key="1">
    <citation type="journal article" date="2021" name="Int. J. Syst. Evol. Microbiol.">
        <title>Actinocatenispora comari sp. nov., an endophytic actinomycete isolated from aerial parts of Comarum salesowianum.</title>
        <authorList>
            <person name="Oyunbileg N."/>
            <person name="Iizaka Y."/>
            <person name="Hamada M."/>
            <person name="Davaapurev B.O."/>
            <person name="Fukumoto A."/>
            <person name="Tsetseg B."/>
            <person name="Kato F."/>
            <person name="Tamura T."/>
            <person name="Batkhuu J."/>
            <person name="Anzai Y."/>
        </authorList>
    </citation>
    <scope>NUCLEOTIDE SEQUENCE [LARGE SCALE GENOMIC DNA]</scope>
    <source>
        <strain evidence="4">NUM-2625</strain>
    </source>
</reference>
<dbReference type="AlphaFoldDB" id="A0A8J4EP67"/>
<protein>
    <recommendedName>
        <fullName evidence="5">NACHT domain-containing protein</fullName>
    </recommendedName>
</protein>
<keyword evidence="2" id="KW-0812">Transmembrane</keyword>
<dbReference type="InterPro" id="IPR027417">
    <property type="entry name" value="P-loop_NTPase"/>
</dbReference>
<evidence type="ECO:0000256" key="2">
    <source>
        <dbReference type="SAM" id="Phobius"/>
    </source>
</evidence>
<feature type="transmembrane region" description="Helical" evidence="2">
    <location>
        <begin position="501"/>
        <end position="521"/>
    </location>
</feature>
<dbReference type="EMBL" id="BOPO01000123">
    <property type="protein sequence ID" value="GIL30518.1"/>
    <property type="molecule type" value="Genomic_DNA"/>
</dbReference>
<keyword evidence="4" id="KW-1185">Reference proteome</keyword>
<proteinExistence type="predicted"/>
<name>A0A8J4EP67_9ACTN</name>
<dbReference type="Gene3D" id="3.40.50.300">
    <property type="entry name" value="P-loop containing nucleotide triphosphate hydrolases"/>
    <property type="match status" value="1"/>
</dbReference>
<feature type="transmembrane region" description="Helical" evidence="2">
    <location>
        <begin position="16"/>
        <end position="38"/>
    </location>
</feature>
<feature type="transmembrane region" description="Helical" evidence="2">
    <location>
        <begin position="570"/>
        <end position="594"/>
    </location>
</feature>
<feature type="transmembrane region" description="Helical" evidence="2">
    <location>
        <begin position="542"/>
        <end position="564"/>
    </location>
</feature>
<feature type="region of interest" description="Disordered" evidence="1">
    <location>
        <begin position="818"/>
        <end position="837"/>
    </location>
</feature>
<evidence type="ECO:0008006" key="5">
    <source>
        <dbReference type="Google" id="ProtNLM"/>
    </source>
</evidence>
<keyword evidence="2" id="KW-0472">Membrane</keyword>
<comment type="caution">
    <text evidence="3">The sequence shown here is derived from an EMBL/GenBank/DDBJ whole genome shotgun (WGS) entry which is preliminary data.</text>
</comment>
<evidence type="ECO:0000256" key="1">
    <source>
        <dbReference type="SAM" id="MobiDB-lite"/>
    </source>
</evidence>
<keyword evidence="2" id="KW-1133">Transmembrane helix</keyword>
<accession>A0A8J4EP67</accession>
<dbReference type="Proteomes" id="UP000614996">
    <property type="component" value="Unassembled WGS sequence"/>
</dbReference>
<feature type="transmembrane region" description="Helical" evidence="2">
    <location>
        <begin position="422"/>
        <end position="447"/>
    </location>
</feature>
<gene>
    <name evidence="3" type="ORF">NUM_57720</name>
</gene>
<sequence length="837" mass="90223">MRRPAIMDGVPARRRWFVVSVVLAATSIGLYLLGGYLYRRGLSQADQLASVGAFFLALLALLGPLVLRLVGWTRRPPPLTDVDVPAILDQLAADLDARWAGEERIRRIHDPAPLTVRWRRTDGADHAGSLAEEYLRAEPARLVVLGAPGAGKSVLVIRLLRELLARRPGGRVPVIVPATGWDTGSELDEWLAAELGRGHPGLSRPVRTATGTRTTVAAMLVTGGHVLPIIDGLDEVPPTRHPTLIARINDAGSTTPLVVTCRTEQYRVAIEHGGRPIGRATEVELRPVDPDQQRAYLSEATAVVPADRWSAVFDRLRDEPDGPLARALSTPLMLWLARTAYESPASSPSVLADRDALPDRDGIEGHLLDTFVAAAYRSGTPRAWPPGRIGRWLGFLATQADGARTGGLTWWQLRRGMPAGRMLWRAIRFGLAAGLVWGLAGLLTGIVDAAARGRPGTALGALLGGPLGTPLRAELALLTAGSSERYADRGWAWTTVQLRSAPVLAVVLLAAFVAVMVELVAEDAEPVPRQLRCSAARVPERWLSGVVGSVFLVTGPPFLALMLYEPQTAAALVAATLAHGPGIAGATVLLGLLAPLGLRRPGRFVLAPADDRAADPLAVARADRRADLADSVLGAIALVGLTALYAGPIVVLFVAGYTAVMLPLRLLLGGSSSAPSQAYLSARLWLALRGRLPWRTLDFLSDAHRRGVLRQVGTEYQFRHERLRVRLRDDYQRSRWYERVVPAALAAVPPRWAWAATAARRWAAAPAAQREAYQRFLAASSARPGWPVGWPARPDDADDDFWGSLTVDTATLTERAVAAARHRSRSPGSWQAGRSDR</sequence>
<evidence type="ECO:0000313" key="3">
    <source>
        <dbReference type="EMBL" id="GIL30518.1"/>
    </source>
</evidence>
<dbReference type="SUPFAM" id="SSF52540">
    <property type="entry name" value="P-loop containing nucleoside triphosphate hydrolases"/>
    <property type="match status" value="1"/>
</dbReference>